<dbReference type="CDD" id="cd00022">
    <property type="entry name" value="BIR"/>
    <property type="match status" value="1"/>
</dbReference>
<dbReference type="SMART" id="SM00238">
    <property type="entry name" value="BIR"/>
    <property type="match status" value="2"/>
</dbReference>
<reference evidence="3 4" key="1">
    <citation type="journal article" date="2016" name="Mol. Biol. Evol.">
        <title>Comparative Genomics of Early-Diverging Mushroom-Forming Fungi Provides Insights into the Origins of Lignocellulose Decay Capabilities.</title>
        <authorList>
            <person name="Nagy L.G."/>
            <person name="Riley R."/>
            <person name="Tritt A."/>
            <person name="Adam C."/>
            <person name="Daum C."/>
            <person name="Floudas D."/>
            <person name="Sun H."/>
            <person name="Yadav J.S."/>
            <person name="Pangilinan J."/>
            <person name="Larsson K.H."/>
            <person name="Matsuura K."/>
            <person name="Barry K."/>
            <person name="Labutti K."/>
            <person name="Kuo R."/>
            <person name="Ohm R.A."/>
            <person name="Bhattacharya S.S."/>
            <person name="Shirouzu T."/>
            <person name="Yoshinaga Y."/>
            <person name="Martin F.M."/>
            <person name="Grigoriev I.V."/>
            <person name="Hibbett D.S."/>
        </authorList>
    </citation>
    <scope>NUCLEOTIDE SEQUENCE [LARGE SCALE GENOMIC DNA]</scope>
    <source>
        <strain evidence="3 4">HHB12733</strain>
    </source>
</reference>
<dbReference type="PROSITE" id="PS50143">
    <property type="entry name" value="BIR_REPEAT_2"/>
    <property type="match status" value="2"/>
</dbReference>
<dbReference type="Proteomes" id="UP000076842">
    <property type="component" value="Unassembled WGS sequence"/>
</dbReference>
<proteinExistence type="predicted"/>
<evidence type="ECO:0000313" key="4">
    <source>
        <dbReference type="Proteomes" id="UP000076842"/>
    </source>
</evidence>
<evidence type="ECO:0000256" key="2">
    <source>
        <dbReference type="ARBA" id="ARBA00022833"/>
    </source>
</evidence>
<dbReference type="OrthoDB" id="2196114at2759"/>
<organism evidence="3 4">
    <name type="scientific">Calocera cornea HHB12733</name>
    <dbReference type="NCBI Taxonomy" id="1353952"/>
    <lineage>
        <taxon>Eukaryota</taxon>
        <taxon>Fungi</taxon>
        <taxon>Dikarya</taxon>
        <taxon>Basidiomycota</taxon>
        <taxon>Agaricomycotina</taxon>
        <taxon>Dacrymycetes</taxon>
        <taxon>Dacrymycetales</taxon>
        <taxon>Dacrymycetaceae</taxon>
        <taxon>Calocera</taxon>
    </lineage>
</organism>
<keyword evidence="1" id="KW-0479">Metal-binding</keyword>
<dbReference type="EMBL" id="KV423921">
    <property type="protein sequence ID" value="KZT61647.1"/>
    <property type="molecule type" value="Genomic_DNA"/>
</dbReference>
<dbReference type="PANTHER" id="PTHR46771:SF5">
    <property type="entry name" value="DETERIN"/>
    <property type="match status" value="1"/>
</dbReference>
<protein>
    <submittedName>
        <fullName evidence="3">BIR-domain-containing protein</fullName>
    </submittedName>
</protein>
<dbReference type="GO" id="GO:0046872">
    <property type="term" value="F:metal ion binding"/>
    <property type="evidence" value="ECO:0007669"/>
    <property type="project" value="UniProtKB-KW"/>
</dbReference>
<keyword evidence="4" id="KW-1185">Reference proteome</keyword>
<gene>
    <name evidence="3" type="ORF">CALCODRAFT_427458</name>
</gene>
<dbReference type="InterPro" id="IPR051190">
    <property type="entry name" value="Baculoviral_IAP"/>
</dbReference>
<evidence type="ECO:0000313" key="3">
    <source>
        <dbReference type="EMBL" id="KZT61647.1"/>
    </source>
</evidence>
<name>A0A165JC52_9BASI</name>
<dbReference type="PANTHER" id="PTHR46771">
    <property type="entry name" value="DETERIN"/>
    <property type="match status" value="1"/>
</dbReference>
<dbReference type="AlphaFoldDB" id="A0A165JC52"/>
<sequence>MPPKTQTPRYEYLEVRLASFTHSHVSNNGPLAASQAHRGAKSKAWPHPLSEPFNPTSLSKAGFFFNASEEQPDNCTCFVCGKSLGSWEPGDDPSLEHVAHDEDNCGWARAVCEVESKERVNNHTYIFASADRLPTSTAMESRRHDTFSNWWPYDDVPKHSATSEKMARAGWHCTPSVGDTDNASCVYCGTSLSGWEPTDDPLEEHRRKRPNCVFFTAGDRVGVEVRHKTAVSGTMIFMG</sequence>
<evidence type="ECO:0000256" key="1">
    <source>
        <dbReference type="ARBA" id="ARBA00022723"/>
    </source>
</evidence>
<dbReference type="STRING" id="1353952.A0A165JC52"/>
<dbReference type="SUPFAM" id="SSF57924">
    <property type="entry name" value="Inhibitor of apoptosis (IAP) repeat"/>
    <property type="match status" value="2"/>
</dbReference>
<dbReference type="InParanoid" id="A0A165JC52"/>
<dbReference type="Gene3D" id="1.10.1170.10">
    <property type="entry name" value="Inhibitor Of Apoptosis Protein (2mihbC-IAP-1), Chain A"/>
    <property type="match status" value="2"/>
</dbReference>
<keyword evidence="2" id="KW-0862">Zinc</keyword>
<dbReference type="InterPro" id="IPR001370">
    <property type="entry name" value="BIR_rpt"/>
</dbReference>
<dbReference type="Pfam" id="PF00653">
    <property type="entry name" value="BIR"/>
    <property type="match status" value="2"/>
</dbReference>
<accession>A0A165JC52</accession>